<protein>
    <submittedName>
        <fullName evidence="3">Uncharacterized protein</fullName>
    </submittedName>
</protein>
<reference evidence="3" key="1">
    <citation type="journal article" date="2020" name="Stud. Mycol.">
        <title>101 Dothideomycetes genomes: a test case for predicting lifestyles and emergence of pathogens.</title>
        <authorList>
            <person name="Haridas S."/>
            <person name="Albert R."/>
            <person name="Binder M."/>
            <person name="Bloem J."/>
            <person name="Labutti K."/>
            <person name="Salamov A."/>
            <person name="Andreopoulos B."/>
            <person name="Baker S."/>
            <person name="Barry K."/>
            <person name="Bills G."/>
            <person name="Bluhm B."/>
            <person name="Cannon C."/>
            <person name="Castanera R."/>
            <person name="Culley D."/>
            <person name="Daum C."/>
            <person name="Ezra D."/>
            <person name="Gonzalez J."/>
            <person name="Henrissat B."/>
            <person name="Kuo A."/>
            <person name="Liang C."/>
            <person name="Lipzen A."/>
            <person name="Lutzoni F."/>
            <person name="Magnuson J."/>
            <person name="Mondo S."/>
            <person name="Nolan M."/>
            <person name="Ohm R."/>
            <person name="Pangilinan J."/>
            <person name="Park H.-J."/>
            <person name="Ramirez L."/>
            <person name="Alfaro M."/>
            <person name="Sun H."/>
            <person name="Tritt A."/>
            <person name="Yoshinaga Y."/>
            <person name="Zwiers L.-H."/>
            <person name="Turgeon B."/>
            <person name="Goodwin S."/>
            <person name="Spatafora J."/>
            <person name="Crous P."/>
            <person name="Grigoriev I."/>
        </authorList>
    </citation>
    <scope>NUCLEOTIDE SEQUENCE</scope>
    <source>
        <strain evidence="3">CBS 279.74</strain>
    </source>
</reference>
<evidence type="ECO:0000313" key="4">
    <source>
        <dbReference type="Proteomes" id="UP000799428"/>
    </source>
</evidence>
<keyword evidence="2" id="KW-0812">Transmembrane</keyword>
<feature type="compositionally biased region" description="Polar residues" evidence="1">
    <location>
        <begin position="107"/>
        <end position="118"/>
    </location>
</feature>
<evidence type="ECO:0000256" key="1">
    <source>
        <dbReference type="SAM" id="MobiDB-lite"/>
    </source>
</evidence>
<feature type="region of interest" description="Disordered" evidence="1">
    <location>
        <begin position="89"/>
        <end position="118"/>
    </location>
</feature>
<keyword evidence="2" id="KW-1133">Transmembrane helix</keyword>
<evidence type="ECO:0000313" key="3">
    <source>
        <dbReference type="EMBL" id="KAF2707116.1"/>
    </source>
</evidence>
<gene>
    <name evidence="3" type="ORF">K504DRAFT_50662</name>
</gene>
<evidence type="ECO:0000256" key="2">
    <source>
        <dbReference type="SAM" id="Phobius"/>
    </source>
</evidence>
<sequence length="118" mass="13110">MYCLSNWTLTLVTLITLSAPIVVLFTVQFLFLLTHYFSSPAVFHNTCTVQLSWKGREMAATPLTPLLLGPSQEPFDGGRNGERRTHATFLLARGERGGRGREARATASKSTQSSYTTW</sequence>
<keyword evidence="4" id="KW-1185">Reference proteome</keyword>
<proteinExistence type="predicted"/>
<name>A0A6G1K2M3_9PLEO</name>
<feature type="transmembrane region" description="Helical" evidence="2">
    <location>
        <begin position="12"/>
        <end position="33"/>
    </location>
</feature>
<feature type="compositionally biased region" description="Basic and acidic residues" evidence="1">
    <location>
        <begin position="93"/>
        <end position="104"/>
    </location>
</feature>
<dbReference type="EMBL" id="MU005774">
    <property type="protein sequence ID" value="KAF2707116.1"/>
    <property type="molecule type" value="Genomic_DNA"/>
</dbReference>
<accession>A0A6G1K2M3</accession>
<dbReference type="Proteomes" id="UP000799428">
    <property type="component" value="Unassembled WGS sequence"/>
</dbReference>
<dbReference type="AlphaFoldDB" id="A0A6G1K2M3"/>
<organism evidence="3 4">
    <name type="scientific">Pleomassaria siparia CBS 279.74</name>
    <dbReference type="NCBI Taxonomy" id="1314801"/>
    <lineage>
        <taxon>Eukaryota</taxon>
        <taxon>Fungi</taxon>
        <taxon>Dikarya</taxon>
        <taxon>Ascomycota</taxon>
        <taxon>Pezizomycotina</taxon>
        <taxon>Dothideomycetes</taxon>
        <taxon>Pleosporomycetidae</taxon>
        <taxon>Pleosporales</taxon>
        <taxon>Pleomassariaceae</taxon>
        <taxon>Pleomassaria</taxon>
    </lineage>
</organism>
<keyword evidence="2" id="KW-0472">Membrane</keyword>